<keyword evidence="6 8" id="KW-1133">Transmembrane helix</keyword>
<evidence type="ECO:0000259" key="9">
    <source>
        <dbReference type="PROSITE" id="PS50850"/>
    </source>
</evidence>
<dbReference type="InterPro" id="IPR020846">
    <property type="entry name" value="MFS_dom"/>
</dbReference>
<feature type="transmembrane region" description="Helical" evidence="8">
    <location>
        <begin position="12"/>
        <end position="35"/>
    </location>
</feature>
<evidence type="ECO:0000313" key="10">
    <source>
        <dbReference type="EMBL" id="ANV97539.1"/>
    </source>
</evidence>
<feature type="transmembrane region" description="Helical" evidence="8">
    <location>
        <begin position="402"/>
        <end position="424"/>
    </location>
</feature>
<feature type="transmembrane region" description="Helical" evidence="8">
    <location>
        <begin position="337"/>
        <end position="360"/>
    </location>
</feature>
<dbReference type="OrthoDB" id="6766492at2"/>
<organism evidence="10 11">
    <name type="scientific">Helicobacter enhydrae</name>
    <dbReference type="NCBI Taxonomy" id="222136"/>
    <lineage>
        <taxon>Bacteria</taxon>
        <taxon>Pseudomonadati</taxon>
        <taxon>Campylobacterota</taxon>
        <taxon>Epsilonproteobacteria</taxon>
        <taxon>Campylobacterales</taxon>
        <taxon>Helicobacteraceae</taxon>
        <taxon>Helicobacter</taxon>
    </lineage>
</organism>
<proteinExistence type="predicted"/>
<dbReference type="SUPFAM" id="SSF103473">
    <property type="entry name" value="MFS general substrate transporter"/>
    <property type="match status" value="1"/>
</dbReference>
<dbReference type="AlphaFoldDB" id="A0A1B1U460"/>
<dbReference type="InterPro" id="IPR005828">
    <property type="entry name" value="MFS_sugar_transport-like"/>
</dbReference>
<dbReference type="GO" id="GO:0015293">
    <property type="term" value="F:symporter activity"/>
    <property type="evidence" value="ECO:0007669"/>
    <property type="project" value="UniProtKB-KW"/>
</dbReference>
<dbReference type="EMBL" id="CP016503">
    <property type="protein sequence ID" value="ANV97539.1"/>
    <property type="molecule type" value="Genomic_DNA"/>
</dbReference>
<comment type="subcellular location">
    <subcellularLocation>
        <location evidence="1">Cell membrane</location>
        <topology evidence="1">Multi-pass membrane protein</topology>
    </subcellularLocation>
</comment>
<evidence type="ECO:0000256" key="3">
    <source>
        <dbReference type="ARBA" id="ARBA00022475"/>
    </source>
</evidence>
<keyword evidence="11" id="KW-1185">Reference proteome</keyword>
<dbReference type="GO" id="GO:0005886">
    <property type="term" value="C:plasma membrane"/>
    <property type="evidence" value="ECO:0007669"/>
    <property type="project" value="UniProtKB-SubCell"/>
</dbReference>
<gene>
    <name evidence="10" type="ORF">BBW65_01370</name>
</gene>
<keyword evidence="3" id="KW-1003">Cell membrane</keyword>
<evidence type="ECO:0000256" key="8">
    <source>
        <dbReference type="SAM" id="Phobius"/>
    </source>
</evidence>
<dbReference type="Pfam" id="PF00083">
    <property type="entry name" value="Sugar_tr"/>
    <property type="match status" value="1"/>
</dbReference>
<sequence>MTTDKILSKKDFKILALSSFGGMLEFYDFIIFIFFTRFISQLFFSSELDIFWQTFNTYAIFASGYLARPVGGIVMAHFGDKFGRKKMFMLGLFLMVIPTFVLSLIPTYQQIGIFAPLLLIGIRFMQGIAIGGEVPGAWIFVKEHAPPKQIGLYLSVLTASIVGGILLGNIIALITHYLFTQDELMAWAWRIPFFVGGIFGIIAIFLRRFLEETPIFVQMRQEGRLQKFPLQTMLYSSKKPIVFSMLISLVLTGCILIFILLMPNFIQEILNLDFISRSYWQMIGIFILMFGCVIAGKSADSWGIPKACRSFAIGLGICSVVFFVGLYGLMIPNNWIMFAYCLVCFFCGIMIFSPLIMTLLFKPQFAFSGLSFSYNIIYAIAGGITPPLVFTLHNYAIASGTLHWFGVFGLCLYILTLVSIALFVSKSFIRSDHP</sequence>
<dbReference type="PANTHER" id="PTHR43528:SF7">
    <property type="entry name" value="MFS TRANSPORTER"/>
    <property type="match status" value="1"/>
</dbReference>
<dbReference type="Proteomes" id="UP000092884">
    <property type="component" value="Chromosome"/>
</dbReference>
<feature type="transmembrane region" description="Helical" evidence="8">
    <location>
        <begin position="55"/>
        <end position="76"/>
    </location>
</feature>
<reference evidence="11" key="1">
    <citation type="submission" date="2016-07" db="EMBL/GenBank/DDBJ databases">
        <authorList>
            <person name="Florea S."/>
            <person name="Webb J.S."/>
            <person name="Jaromczyk J."/>
            <person name="Schardl C.L."/>
        </authorList>
    </citation>
    <scope>NUCLEOTIDE SEQUENCE [LARGE SCALE GENOMIC DNA]</scope>
    <source>
        <strain evidence="11">MIT 01-6242</strain>
    </source>
</reference>
<feature type="transmembrane region" description="Helical" evidence="8">
    <location>
        <begin position="88"/>
        <end position="108"/>
    </location>
</feature>
<name>A0A1B1U460_9HELI</name>
<accession>A0A1B1U460</accession>
<feature type="transmembrane region" description="Helical" evidence="8">
    <location>
        <begin position="191"/>
        <end position="210"/>
    </location>
</feature>
<keyword evidence="2" id="KW-0813">Transport</keyword>
<feature type="transmembrane region" description="Helical" evidence="8">
    <location>
        <begin position="241"/>
        <end position="266"/>
    </location>
</feature>
<feature type="domain" description="Major facilitator superfamily (MFS) profile" evidence="9">
    <location>
        <begin position="14"/>
        <end position="427"/>
    </location>
</feature>
<dbReference type="PROSITE" id="PS50850">
    <property type="entry name" value="MFS"/>
    <property type="match status" value="1"/>
</dbReference>
<dbReference type="InterPro" id="IPR051084">
    <property type="entry name" value="H+-coupled_symporters"/>
</dbReference>
<dbReference type="STRING" id="222136.BBW65_01370"/>
<protein>
    <submittedName>
        <fullName evidence="10">Integrase</fullName>
    </submittedName>
</protein>
<evidence type="ECO:0000256" key="6">
    <source>
        <dbReference type="ARBA" id="ARBA00022989"/>
    </source>
</evidence>
<feature type="transmembrane region" description="Helical" evidence="8">
    <location>
        <begin position="311"/>
        <end position="331"/>
    </location>
</feature>
<feature type="transmembrane region" description="Helical" evidence="8">
    <location>
        <begin position="278"/>
        <end position="299"/>
    </location>
</feature>
<evidence type="ECO:0000256" key="5">
    <source>
        <dbReference type="ARBA" id="ARBA00022847"/>
    </source>
</evidence>
<evidence type="ECO:0000256" key="2">
    <source>
        <dbReference type="ARBA" id="ARBA00022448"/>
    </source>
</evidence>
<dbReference type="PANTHER" id="PTHR43528">
    <property type="entry name" value="ALPHA-KETOGLUTARATE PERMEASE"/>
    <property type="match status" value="1"/>
</dbReference>
<dbReference type="KEGG" id="het:BBW65_01370"/>
<feature type="transmembrane region" description="Helical" evidence="8">
    <location>
        <begin position="372"/>
        <end position="390"/>
    </location>
</feature>
<keyword evidence="5" id="KW-0769">Symport</keyword>
<dbReference type="InterPro" id="IPR036259">
    <property type="entry name" value="MFS_trans_sf"/>
</dbReference>
<evidence type="ECO:0000313" key="11">
    <source>
        <dbReference type="Proteomes" id="UP000092884"/>
    </source>
</evidence>
<dbReference type="Gene3D" id="1.20.1250.20">
    <property type="entry name" value="MFS general substrate transporter like domains"/>
    <property type="match status" value="1"/>
</dbReference>
<feature type="transmembrane region" description="Helical" evidence="8">
    <location>
        <begin position="114"/>
        <end position="140"/>
    </location>
</feature>
<evidence type="ECO:0000256" key="1">
    <source>
        <dbReference type="ARBA" id="ARBA00004651"/>
    </source>
</evidence>
<evidence type="ECO:0000256" key="4">
    <source>
        <dbReference type="ARBA" id="ARBA00022692"/>
    </source>
</evidence>
<evidence type="ECO:0000256" key="7">
    <source>
        <dbReference type="ARBA" id="ARBA00023136"/>
    </source>
</evidence>
<keyword evidence="4 8" id="KW-0812">Transmembrane</keyword>
<keyword evidence="7 8" id="KW-0472">Membrane</keyword>
<feature type="transmembrane region" description="Helical" evidence="8">
    <location>
        <begin position="152"/>
        <end position="179"/>
    </location>
</feature>
<dbReference type="RefSeq" id="WP_066338700.1">
    <property type="nucleotide sequence ID" value="NZ_CP016503.1"/>
</dbReference>